<dbReference type="Proteomes" id="UP000077202">
    <property type="component" value="Unassembled WGS sequence"/>
</dbReference>
<feature type="domain" description="Homeobox" evidence="5">
    <location>
        <begin position="15"/>
        <end position="75"/>
    </location>
</feature>
<keyword evidence="8" id="KW-1185">Reference proteome</keyword>
<reference evidence="7 8" key="1">
    <citation type="submission" date="2016-03" db="EMBL/GenBank/DDBJ databases">
        <title>Mechanisms controlling the formation of the plant cell surface in tip-growing cells are functionally conserved among land plants.</title>
        <authorList>
            <person name="Honkanen S."/>
            <person name="Jones V.A."/>
            <person name="Morieri G."/>
            <person name="Champion C."/>
            <person name="Hetherington A.J."/>
            <person name="Kelly S."/>
            <person name="Saint-Marcoux D."/>
            <person name="Proust H."/>
            <person name="Prescott H."/>
            <person name="Dolan L."/>
        </authorList>
    </citation>
    <scope>NUCLEOTIDE SEQUENCE [LARGE SCALE GENOMIC DNA]</scope>
    <source>
        <strain evidence="8">cv. Tak-1 and cv. Tak-2</strain>
        <tissue evidence="7">Whole gametophyte</tissue>
    </source>
</reference>
<dbReference type="SMART" id="SM00389">
    <property type="entry name" value="HOX"/>
    <property type="match status" value="1"/>
</dbReference>
<feature type="region of interest" description="Disordered" evidence="4">
    <location>
        <begin position="146"/>
        <end position="180"/>
    </location>
</feature>
<sequence length="272" mass="30110">MEVLSMDEDGGSPVQRKTTSRRKKSAAQIEYLERLYAENKYPSEEVRAKLSAQLGLSEKQMQIWFTHRRHKDRKDGVEDVKLTFYAMRHKGGEAHLDFMEELNSGKRMGGSFNGREDMVPSNGFQPQSFHGGEISNGHYIVDKRMERTERTDSESDNSELGEAEDLVGNGYLPPMKRGSMVNRKDRGVYKRPLPVPPRGKPGAHELENAAIAAVEAQLGGAIRVDGPLLGMEFDSLPPDAWSHLGNGTVPIPVQGVQGRGVGSGRMLTVGTY</sequence>
<dbReference type="CDD" id="cd00086">
    <property type="entry name" value="homeodomain"/>
    <property type="match status" value="1"/>
</dbReference>
<dbReference type="InterPro" id="IPR044977">
    <property type="entry name" value="RLT1-3"/>
</dbReference>
<feature type="DNA-binding region" description="Homeobox" evidence="2">
    <location>
        <begin position="17"/>
        <end position="76"/>
    </location>
</feature>
<accession>A0A176WKA2</accession>
<dbReference type="Pfam" id="PF00046">
    <property type="entry name" value="Homeodomain"/>
    <property type="match status" value="1"/>
</dbReference>
<dbReference type="EMBL" id="AP019866">
    <property type="protein sequence ID" value="BBM97011.1"/>
    <property type="molecule type" value="Genomic_DNA"/>
</dbReference>
<reference evidence="9" key="3">
    <citation type="journal article" date="2020" name="Curr. Biol.">
        <title>Chromatin organization in early land plants reveals an ancestral association between H3K27me3, transposons, and constitutive heterochromatin.</title>
        <authorList>
            <person name="Montgomery S.A."/>
            <person name="Tanizawa Y."/>
            <person name="Galik B."/>
            <person name="Wang N."/>
            <person name="Ito T."/>
            <person name="Mochizuki T."/>
            <person name="Akimcheva S."/>
            <person name="Bowman J.L."/>
            <person name="Cognat V."/>
            <person name="Marechal-Drouard L."/>
            <person name="Ekker H."/>
            <person name="Hong S.F."/>
            <person name="Kohchi T."/>
            <person name="Lin S.S."/>
            <person name="Liu L.D."/>
            <person name="Nakamura Y."/>
            <person name="Valeeva L.R."/>
            <person name="Shakirov E.V."/>
            <person name="Shippen D.E."/>
            <person name="Wei W.L."/>
            <person name="Yagura M."/>
            <person name="Yamaoka S."/>
            <person name="Yamato K.T."/>
            <person name="Liu C."/>
            <person name="Berger F."/>
        </authorList>
    </citation>
    <scope>NUCLEOTIDE SEQUENCE [LARGE SCALE GENOMIC DNA]</scope>
    <source>
        <strain evidence="9">Tak-1</strain>
    </source>
</reference>
<feature type="region of interest" description="Disordered" evidence="4">
    <location>
        <begin position="1"/>
        <end position="25"/>
    </location>
</feature>
<evidence type="ECO:0000256" key="2">
    <source>
        <dbReference type="PROSITE-ProRule" id="PRU00108"/>
    </source>
</evidence>
<evidence type="ECO:0000313" key="8">
    <source>
        <dbReference type="Proteomes" id="UP000077202"/>
    </source>
</evidence>
<dbReference type="Gene3D" id="1.10.10.60">
    <property type="entry name" value="Homeodomain-like"/>
    <property type="match status" value="1"/>
</dbReference>
<proteinExistence type="predicted"/>
<organism evidence="7 8">
    <name type="scientific">Marchantia polymorpha subsp. ruderalis</name>
    <dbReference type="NCBI Taxonomy" id="1480154"/>
    <lineage>
        <taxon>Eukaryota</taxon>
        <taxon>Viridiplantae</taxon>
        <taxon>Streptophyta</taxon>
        <taxon>Embryophyta</taxon>
        <taxon>Marchantiophyta</taxon>
        <taxon>Marchantiopsida</taxon>
        <taxon>Marchantiidae</taxon>
        <taxon>Marchantiales</taxon>
        <taxon>Marchantiaceae</taxon>
        <taxon>Marchantia</taxon>
    </lineage>
</organism>
<dbReference type="EMBL" id="LVLJ01000695">
    <property type="protein sequence ID" value="OAE33021.1"/>
    <property type="molecule type" value="Genomic_DNA"/>
</dbReference>
<keyword evidence="2 3" id="KW-0539">Nucleus</keyword>
<dbReference type="PANTHER" id="PTHR36968">
    <property type="entry name" value="HOMEOBOX-DDT DOMAIN PROTEIN RLT2"/>
    <property type="match status" value="1"/>
</dbReference>
<evidence type="ECO:0000313" key="7">
    <source>
        <dbReference type="EMBL" id="OAE33021.1"/>
    </source>
</evidence>
<dbReference type="SUPFAM" id="SSF46689">
    <property type="entry name" value="Homeodomain-like"/>
    <property type="match status" value="1"/>
</dbReference>
<gene>
    <name evidence="7" type="ORF">AXG93_1913s1230</name>
    <name evidence="6" type="ORF">Mp_1g02320</name>
</gene>
<evidence type="ECO:0000256" key="3">
    <source>
        <dbReference type="RuleBase" id="RU000682"/>
    </source>
</evidence>
<dbReference type="InterPro" id="IPR001356">
    <property type="entry name" value="HD"/>
</dbReference>
<keyword evidence="2 3" id="KW-0371">Homeobox</keyword>
<protein>
    <recommendedName>
        <fullName evidence="5">Homeobox domain-containing protein</fullName>
    </recommendedName>
</protein>
<keyword evidence="2 3" id="KW-0238">DNA-binding</keyword>
<dbReference type="GO" id="GO:0003677">
    <property type="term" value="F:DNA binding"/>
    <property type="evidence" value="ECO:0007669"/>
    <property type="project" value="UniProtKB-UniRule"/>
</dbReference>
<evidence type="ECO:0000313" key="9">
    <source>
        <dbReference type="Proteomes" id="UP001162541"/>
    </source>
</evidence>
<feature type="compositionally biased region" description="Acidic residues" evidence="4">
    <location>
        <begin position="1"/>
        <end position="10"/>
    </location>
</feature>
<name>A0A176WKA2_MARPO</name>
<dbReference type="AlphaFoldDB" id="A0A176WKA2"/>
<evidence type="ECO:0000256" key="4">
    <source>
        <dbReference type="SAM" id="MobiDB-lite"/>
    </source>
</evidence>
<comment type="subcellular location">
    <subcellularLocation>
        <location evidence="1 2 3">Nucleus</location>
    </subcellularLocation>
</comment>
<evidence type="ECO:0000259" key="5">
    <source>
        <dbReference type="PROSITE" id="PS50071"/>
    </source>
</evidence>
<evidence type="ECO:0000256" key="1">
    <source>
        <dbReference type="ARBA" id="ARBA00004123"/>
    </source>
</evidence>
<reference evidence="6" key="2">
    <citation type="journal article" date="2019" name="Curr. Biol.">
        <title>Chromatin organization in early land plants reveals an ancestral association between H3K27me3, transposons, and constitutive heterochromatin.</title>
        <authorList>
            <person name="Montgomery S.A."/>
            <person name="Tanizawa Y."/>
            <person name="Galik B."/>
            <person name="Wang N."/>
            <person name="Ito T."/>
            <person name="Mochizuki T."/>
            <person name="Akimcheva S."/>
            <person name="Bowman J."/>
            <person name="Cognat V."/>
            <person name="Drouard L."/>
            <person name="Ekker H."/>
            <person name="Houng S."/>
            <person name="Kohchi T."/>
            <person name="Lin S."/>
            <person name="Liu L.D."/>
            <person name="Nakamura Y."/>
            <person name="Valeeva L.R."/>
            <person name="Shakirov E.V."/>
            <person name="Shippen D.E."/>
            <person name="Wei W."/>
            <person name="Yagura M."/>
            <person name="Yamaoka S."/>
            <person name="Yamato K.T."/>
            <person name="Liu C."/>
            <person name="Berger F."/>
        </authorList>
    </citation>
    <scope>NUCLEOTIDE SEQUENCE [LARGE SCALE GENOMIC DNA]</scope>
    <source>
        <strain evidence="6">Tak-1</strain>
    </source>
</reference>
<dbReference type="PANTHER" id="PTHR36968:SF5">
    <property type="entry name" value="HOMEOBOX-DDT DOMAIN PROTEIN RLT2"/>
    <property type="match status" value="1"/>
</dbReference>
<dbReference type="GO" id="GO:0005634">
    <property type="term" value="C:nucleus"/>
    <property type="evidence" value="ECO:0007669"/>
    <property type="project" value="UniProtKB-SubCell"/>
</dbReference>
<evidence type="ECO:0000313" key="6">
    <source>
        <dbReference type="EMBL" id="BBM97011.1"/>
    </source>
</evidence>
<dbReference type="GO" id="GO:0006357">
    <property type="term" value="P:regulation of transcription by RNA polymerase II"/>
    <property type="evidence" value="ECO:0007669"/>
    <property type="project" value="InterPro"/>
</dbReference>
<dbReference type="InterPro" id="IPR009057">
    <property type="entry name" value="Homeodomain-like_sf"/>
</dbReference>
<dbReference type="PROSITE" id="PS50071">
    <property type="entry name" value="HOMEOBOX_2"/>
    <property type="match status" value="1"/>
</dbReference>
<feature type="compositionally biased region" description="Acidic residues" evidence="4">
    <location>
        <begin position="154"/>
        <end position="165"/>
    </location>
</feature>
<dbReference type="Proteomes" id="UP001162541">
    <property type="component" value="Chromosome 1"/>
</dbReference>